<name>A0A143PLB8_LUTPR</name>
<reference evidence="2 3" key="1">
    <citation type="journal article" date="2016" name="Genome Announc.">
        <title>First Complete Genome Sequence of a Subdivision 6 Acidobacterium Strain.</title>
        <authorList>
            <person name="Huang S."/>
            <person name="Vieira S."/>
            <person name="Bunk B."/>
            <person name="Riedel T."/>
            <person name="Sproer C."/>
            <person name="Overmann J."/>
        </authorList>
    </citation>
    <scope>NUCLEOTIDE SEQUENCE [LARGE SCALE GENOMIC DNA]</scope>
    <source>
        <strain evidence="3">DSM 100886 HEG_-6_39</strain>
    </source>
</reference>
<feature type="signal peptide" evidence="1">
    <location>
        <begin position="1"/>
        <end position="27"/>
    </location>
</feature>
<evidence type="ECO:0000256" key="1">
    <source>
        <dbReference type="SAM" id="SignalP"/>
    </source>
</evidence>
<dbReference type="RefSeq" id="WP_110170781.1">
    <property type="nucleotide sequence ID" value="NZ_CP015136.1"/>
</dbReference>
<dbReference type="AlphaFoldDB" id="A0A143PLB8"/>
<sequence precursor="true">MTLTTRFTRTLVGAAALGALAWAPLTAQQERQVPASPPQAGTVITKKDPLRFTAFGVNMQRGFSGTIDIGIERWTSDAERASLLDAVAGTTEQRSSQDKLVSVLQDVKPRAGYIRSARSVGWDIMYARENMLPDGTRQIVIVTDKPVTFWAAANSARTMDYPFTMVEMRFPPGSDKGEGKLLNQTSISTKNGRLELEIYGQEPTRLTQITQQKTKAMKEAEKAAKNKS</sequence>
<dbReference type="KEGG" id="abac:LuPra_02209"/>
<feature type="chain" id="PRO_5007511660" description="DUF4412 domain-containing protein" evidence="1">
    <location>
        <begin position="28"/>
        <end position="228"/>
    </location>
</feature>
<protein>
    <recommendedName>
        <fullName evidence="4">DUF4412 domain-containing protein</fullName>
    </recommendedName>
</protein>
<gene>
    <name evidence="2" type="ORF">LuPra_02209</name>
</gene>
<evidence type="ECO:0000313" key="3">
    <source>
        <dbReference type="Proteomes" id="UP000076079"/>
    </source>
</evidence>
<keyword evidence="1" id="KW-0732">Signal</keyword>
<evidence type="ECO:0008006" key="4">
    <source>
        <dbReference type="Google" id="ProtNLM"/>
    </source>
</evidence>
<evidence type="ECO:0000313" key="2">
    <source>
        <dbReference type="EMBL" id="AMY09000.1"/>
    </source>
</evidence>
<accession>A0A143PLB8</accession>
<dbReference type="STRING" id="1855912.LuPra_02209"/>
<dbReference type="EMBL" id="CP015136">
    <property type="protein sequence ID" value="AMY09000.1"/>
    <property type="molecule type" value="Genomic_DNA"/>
</dbReference>
<organism evidence="2 3">
    <name type="scientific">Luteitalea pratensis</name>
    <dbReference type="NCBI Taxonomy" id="1855912"/>
    <lineage>
        <taxon>Bacteria</taxon>
        <taxon>Pseudomonadati</taxon>
        <taxon>Acidobacteriota</taxon>
        <taxon>Vicinamibacteria</taxon>
        <taxon>Vicinamibacterales</taxon>
        <taxon>Vicinamibacteraceae</taxon>
        <taxon>Luteitalea</taxon>
    </lineage>
</organism>
<keyword evidence="3" id="KW-1185">Reference proteome</keyword>
<reference evidence="3" key="2">
    <citation type="submission" date="2016-04" db="EMBL/GenBank/DDBJ databases">
        <title>First Complete Genome Sequence of a Subdivision 6 Acidobacterium.</title>
        <authorList>
            <person name="Huang S."/>
            <person name="Vieira S."/>
            <person name="Bunk B."/>
            <person name="Riedel T."/>
            <person name="Sproeer C."/>
            <person name="Overmann J."/>
        </authorList>
    </citation>
    <scope>NUCLEOTIDE SEQUENCE [LARGE SCALE GENOMIC DNA]</scope>
    <source>
        <strain evidence="3">DSM 100886 HEG_-6_39</strain>
    </source>
</reference>
<dbReference type="Proteomes" id="UP000076079">
    <property type="component" value="Chromosome"/>
</dbReference>
<proteinExistence type="predicted"/>